<comment type="caution">
    <text evidence="3">The sequence shown here is derived from an EMBL/GenBank/DDBJ whole genome shotgun (WGS) entry which is preliminary data.</text>
</comment>
<dbReference type="EMBL" id="JAAALK010000288">
    <property type="protein sequence ID" value="KAG8051457.1"/>
    <property type="molecule type" value="Genomic_DNA"/>
</dbReference>
<proteinExistence type="predicted"/>
<reference evidence="3" key="2">
    <citation type="submission" date="2021-02" db="EMBL/GenBank/DDBJ databases">
        <authorList>
            <person name="Kimball J.A."/>
            <person name="Haas M.W."/>
            <person name="Macchietto M."/>
            <person name="Kono T."/>
            <person name="Duquette J."/>
            <person name="Shao M."/>
        </authorList>
    </citation>
    <scope>NUCLEOTIDE SEQUENCE</scope>
    <source>
        <tissue evidence="3">Fresh leaf tissue</tissue>
    </source>
</reference>
<reference evidence="3" key="1">
    <citation type="journal article" date="2021" name="bioRxiv">
        <title>Whole Genome Assembly and Annotation of Northern Wild Rice, Zizania palustris L., Supports a Whole Genome Duplication in the Zizania Genus.</title>
        <authorList>
            <person name="Haas M."/>
            <person name="Kono T."/>
            <person name="Macchietto M."/>
            <person name="Millas R."/>
            <person name="McGilp L."/>
            <person name="Shao M."/>
            <person name="Duquette J."/>
            <person name="Hirsch C.N."/>
            <person name="Kimball J."/>
        </authorList>
    </citation>
    <scope>NUCLEOTIDE SEQUENCE</scope>
    <source>
        <tissue evidence="3">Fresh leaf tissue</tissue>
    </source>
</reference>
<evidence type="ECO:0000256" key="1">
    <source>
        <dbReference type="SAM" id="MobiDB-lite"/>
    </source>
</evidence>
<dbReference type="Proteomes" id="UP000729402">
    <property type="component" value="Unassembled WGS sequence"/>
</dbReference>
<keyword evidence="2" id="KW-0732">Signal</keyword>
<gene>
    <name evidence="3" type="ORF">GUJ93_ZPchr0001g31124</name>
</gene>
<name>A0A8J5RPJ7_ZIZPA</name>
<evidence type="ECO:0000313" key="3">
    <source>
        <dbReference type="EMBL" id="KAG8051457.1"/>
    </source>
</evidence>
<feature type="compositionally biased region" description="Pro residues" evidence="1">
    <location>
        <begin position="57"/>
        <end position="71"/>
    </location>
</feature>
<sequence>MGSTAPADAAAAVFLLPVVAHLLALFAAASAEDGDHWKCYSTCMHKCDQSTTTTPSAPRPTPPPPPPPPPSGTMTTVHKCIEECFDDVPAVCYHMCVADRALHLPGPCPRSTDNPSRSHGHRFPPGATGMSSSPVAGRREEHLIRLIAAN</sequence>
<feature type="signal peptide" evidence="2">
    <location>
        <begin position="1"/>
        <end position="31"/>
    </location>
</feature>
<dbReference type="AlphaFoldDB" id="A0A8J5RPJ7"/>
<evidence type="ECO:0000313" key="4">
    <source>
        <dbReference type="Proteomes" id="UP000729402"/>
    </source>
</evidence>
<feature type="region of interest" description="Disordered" evidence="1">
    <location>
        <begin position="49"/>
        <end position="76"/>
    </location>
</feature>
<dbReference type="OrthoDB" id="692705at2759"/>
<protein>
    <submittedName>
        <fullName evidence="3">Uncharacterized protein</fullName>
    </submittedName>
</protein>
<organism evidence="3 4">
    <name type="scientific">Zizania palustris</name>
    <name type="common">Northern wild rice</name>
    <dbReference type="NCBI Taxonomy" id="103762"/>
    <lineage>
        <taxon>Eukaryota</taxon>
        <taxon>Viridiplantae</taxon>
        <taxon>Streptophyta</taxon>
        <taxon>Embryophyta</taxon>
        <taxon>Tracheophyta</taxon>
        <taxon>Spermatophyta</taxon>
        <taxon>Magnoliopsida</taxon>
        <taxon>Liliopsida</taxon>
        <taxon>Poales</taxon>
        <taxon>Poaceae</taxon>
        <taxon>BOP clade</taxon>
        <taxon>Oryzoideae</taxon>
        <taxon>Oryzeae</taxon>
        <taxon>Zizaniinae</taxon>
        <taxon>Zizania</taxon>
    </lineage>
</organism>
<feature type="chain" id="PRO_5035183236" evidence="2">
    <location>
        <begin position="32"/>
        <end position="150"/>
    </location>
</feature>
<feature type="region of interest" description="Disordered" evidence="1">
    <location>
        <begin position="109"/>
        <end position="139"/>
    </location>
</feature>
<evidence type="ECO:0000256" key="2">
    <source>
        <dbReference type="SAM" id="SignalP"/>
    </source>
</evidence>
<keyword evidence="4" id="KW-1185">Reference proteome</keyword>
<accession>A0A8J5RPJ7</accession>